<dbReference type="AlphaFoldDB" id="A0AA88VY98"/>
<feature type="transmembrane region" description="Helical" evidence="9">
    <location>
        <begin position="45"/>
        <end position="64"/>
    </location>
</feature>
<keyword evidence="11" id="KW-1185">Reference proteome</keyword>
<dbReference type="InterPro" id="IPR020966">
    <property type="entry name" value="ALMT"/>
</dbReference>
<sequence>IIRSADQGKTGIVARLKSVFGKLKAKATDVAKGMKKIGQDDPRRIVHSVKVALALTIVSLFYYFRPLYDGFGPSGMWAVLTVVVIFEFTVGATLCKALNRGLATFLAGSLGIGAEYLASLFGEKGEPVVLGFLVFLLAAASTFTRFFPHIKKKYDYGLLIFTLTFSLVAVSGYRVEKIIELAHQRLSTIIIGGATCMIISIFLCPVWAGEELHNLIALNLEKLATFLEA</sequence>
<evidence type="ECO:0000256" key="8">
    <source>
        <dbReference type="ARBA" id="ARBA00023303"/>
    </source>
</evidence>
<accession>A0AA88VY98</accession>
<keyword evidence="7 9" id="KW-0472">Membrane</keyword>
<comment type="subcellular location">
    <subcellularLocation>
        <location evidence="1">Membrane</location>
        <topology evidence="1">Multi-pass membrane protein</topology>
    </subcellularLocation>
</comment>
<dbReference type="Proteomes" id="UP001188597">
    <property type="component" value="Unassembled WGS sequence"/>
</dbReference>
<feature type="transmembrane region" description="Helical" evidence="9">
    <location>
        <begin position="154"/>
        <end position="174"/>
    </location>
</feature>
<evidence type="ECO:0000256" key="9">
    <source>
        <dbReference type="SAM" id="Phobius"/>
    </source>
</evidence>
<evidence type="ECO:0000256" key="2">
    <source>
        <dbReference type="ARBA" id="ARBA00007079"/>
    </source>
</evidence>
<evidence type="ECO:0000256" key="7">
    <source>
        <dbReference type="ARBA" id="ARBA00023136"/>
    </source>
</evidence>
<evidence type="ECO:0000313" key="11">
    <source>
        <dbReference type="Proteomes" id="UP001188597"/>
    </source>
</evidence>
<evidence type="ECO:0000256" key="5">
    <source>
        <dbReference type="ARBA" id="ARBA00022989"/>
    </source>
</evidence>
<evidence type="ECO:0000256" key="4">
    <source>
        <dbReference type="ARBA" id="ARBA00022692"/>
    </source>
</evidence>
<proteinExistence type="inferred from homology"/>
<feature type="transmembrane region" description="Helical" evidence="9">
    <location>
        <begin position="76"/>
        <end position="95"/>
    </location>
</feature>
<dbReference type="GO" id="GO:0015743">
    <property type="term" value="P:malate transport"/>
    <property type="evidence" value="ECO:0007669"/>
    <property type="project" value="InterPro"/>
</dbReference>
<dbReference type="GO" id="GO:0034220">
    <property type="term" value="P:monoatomic ion transmembrane transport"/>
    <property type="evidence" value="ECO:0007669"/>
    <property type="project" value="UniProtKB-KW"/>
</dbReference>
<organism evidence="10 11">
    <name type="scientific">Escallonia herrerae</name>
    <dbReference type="NCBI Taxonomy" id="1293975"/>
    <lineage>
        <taxon>Eukaryota</taxon>
        <taxon>Viridiplantae</taxon>
        <taxon>Streptophyta</taxon>
        <taxon>Embryophyta</taxon>
        <taxon>Tracheophyta</taxon>
        <taxon>Spermatophyta</taxon>
        <taxon>Magnoliopsida</taxon>
        <taxon>eudicotyledons</taxon>
        <taxon>Gunneridae</taxon>
        <taxon>Pentapetalae</taxon>
        <taxon>asterids</taxon>
        <taxon>campanulids</taxon>
        <taxon>Escalloniales</taxon>
        <taxon>Escalloniaceae</taxon>
        <taxon>Escallonia</taxon>
    </lineage>
</organism>
<dbReference type="GO" id="GO:0016020">
    <property type="term" value="C:membrane"/>
    <property type="evidence" value="ECO:0007669"/>
    <property type="project" value="UniProtKB-SubCell"/>
</dbReference>
<dbReference type="Pfam" id="PF11744">
    <property type="entry name" value="ALMT"/>
    <property type="match status" value="1"/>
</dbReference>
<dbReference type="PANTHER" id="PTHR31086">
    <property type="entry name" value="ALUMINUM-ACTIVATED MALATE TRANSPORTER 10"/>
    <property type="match status" value="1"/>
</dbReference>
<feature type="transmembrane region" description="Helical" evidence="9">
    <location>
        <begin position="186"/>
        <end position="208"/>
    </location>
</feature>
<dbReference type="EMBL" id="JAVXUP010001113">
    <property type="protein sequence ID" value="KAK3015829.1"/>
    <property type="molecule type" value="Genomic_DNA"/>
</dbReference>
<keyword evidence="5 9" id="KW-1133">Transmembrane helix</keyword>
<comment type="caution">
    <text evidence="10">The sequence shown here is derived from an EMBL/GenBank/DDBJ whole genome shotgun (WGS) entry which is preliminary data.</text>
</comment>
<evidence type="ECO:0000313" key="10">
    <source>
        <dbReference type="EMBL" id="KAK3015829.1"/>
    </source>
</evidence>
<evidence type="ECO:0000256" key="1">
    <source>
        <dbReference type="ARBA" id="ARBA00004141"/>
    </source>
</evidence>
<keyword evidence="4 9" id="KW-0812">Transmembrane</keyword>
<reference evidence="10" key="1">
    <citation type="submission" date="2022-12" db="EMBL/GenBank/DDBJ databases">
        <title>Draft genome assemblies for two species of Escallonia (Escalloniales).</title>
        <authorList>
            <person name="Chanderbali A."/>
            <person name="Dervinis C."/>
            <person name="Anghel I."/>
            <person name="Soltis D."/>
            <person name="Soltis P."/>
            <person name="Zapata F."/>
        </authorList>
    </citation>
    <scope>NUCLEOTIDE SEQUENCE</scope>
    <source>
        <strain evidence="10">UCBG64.0493</strain>
        <tissue evidence="10">Leaf</tissue>
    </source>
</reference>
<feature type="transmembrane region" description="Helical" evidence="9">
    <location>
        <begin position="128"/>
        <end position="147"/>
    </location>
</feature>
<gene>
    <name evidence="10" type="ORF">RJ639_006006</name>
</gene>
<feature type="non-terminal residue" evidence="10">
    <location>
        <position position="1"/>
    </location>
</feature>
<evidence type="ECO:0000256" key="6">
    <source>
        <dbReference type="ARBA" id="ARBA00023065"/>
    </source>
</evidence>
<keyword evidence="3" id="KW-0813">Transport</keyword>
<evidence type="ECO:0000256" key="3">
    <source>
        <dbReference type="ARBA" id="ARBA00022448"/>
    </source>
</evidence>
<keyword evidence="8" id="KW-0407">Ion channel</keyword>
<protein>
    <recommendedName>
        <fullName evidence="12">Aluminum-activated malate transporter</fullName>
    </recommendedName>
</protein>
<evidence type="ECO:0008006" key="12">
    <source>
        <dbReference type="Google" id="ProtNLM"/>
    </source>
</evidence>
<feature type="transmembrane region" description="Helical" evidence="9">
    <location>
        <begin position="102"/>
        <end position="122"/>
    </location>
</feature>
<comment type="similarity">
    <text evidence="2">Belongs to the aromatic acid exporter (TC 2.A.85) family.</text>
</comment>
<keyword evidence="6" id="KW-0406">Ion transport</keyword>
<name>A0AA88VY98_9ASTE</name>